<dbReference type="EMBL" id="UINC01049691">
    <property type="protein sequence ID" value="SVB61772.1"/>
    <property type="molecule type" value="Genomic_DNA"/>
</dbReference>
<reference evidence="1" key="1">
    <citation type="submission" date="2018-05" db="EMBL/GenBank/DDBJ databases">
        <authorList>
            <person name="Lanie J.A."/>
            <person name="Ng W.-L."/>
            <person name="Kazmierczak K.M."/>
            <person name="Andrzejewski T.M."/>
            <person name="Davidsen T.M."/>
            <person name="Wayne K.J."/>
            <person name="Tettelin H."/>
            <person name="Glass J.I."/>
            <person name="Rusch D."/>
            <person name="Podicherti R."/>
            <person name="Tsui H.-C.T."/>
            <person name="Winkler M.E."/>
        </authorList>
    </citation>
    <scope>NUCLEOTIDE SEQUENCE</scope>
</reference>
<proteinExistence type="predicted"/>
<protein>
    <submittedName>
        <fullName evidence="1">Uncharacterized protein</fullName>
    </submittedName>
</protein>
<name>A0A382FGK4_9ZZZZ</name>
<dbReference type="AlphaFoldDB" id="A0A382FGK4"/>
<organism evidence="1">
    <name type="scientific">marine metagenome</name>
    <dbReference type="NCBI Taxonomy" id="408172"/>
    <lineage>
        <taxon>unclassified sequences</taxon>
        <taxon>metagenomes</taxon>
        <taxon>ecological metagenomes</taxon>
    </lineage>
</organism>
<evidence type="ECO:0000313" key="1">
    <source>
        <dbReference type="EMBL" id="SVB61772.1"/>
    </source>
</evidence>
<sequence>MINPKTIGENTGKVIGRNTGKVIGKNIV</sequence>
<gene>
    <name evidence="1" type="ORF">METZ01_LOCUS214626</name>
</gene>
<accession>A0A382FGK4</accession>